<evidence type="ECO:0000256" key="1">
    <source>
        <dbReference type="SAM" id="MobiDB-lite"/>
    </source>
</evidence>
<gene>
    <name evidence="2" type="ORF">FLONG3_5824</name>
</gene>
<evidence type="ECO:0000313" key="3">
    <source>
        <dbReference type="Proteomes" id="UP000266234"/>
    </source>
</evidence>
<accession>A0A395SRP7</accession>
<evidence type="ECO:0000313" key="2">
    <source>
        <dbReference type="EMBL" id="RGP75140.1"/>
    </source>
</evidence>
<proteinExistence type="predicted"/>
<comment type="caution">
    <text evidence="2">The sequence shown here is derived from an EMBL/GenBank/DDBJ whole genome shotgun (WGS) entry which is preliminary data.</text>
</comment>
<dbReference type="EMBL" id="PXOG01000124">
    <property type="protein sequence ID" value="RGP75140.1"/>
    <property type="molecule type" value="Genomic_DNA"/>
</dbReference>
<dbReference type="AlphaFoldDB" id="A0A395SRP7"/>
<sequence length="101" mass="10759">MSNATADVPTGTPGTDTNTTNDTSNTPSTANSTSFTKRGPGSGILPSTVQGKLKAWAEELHDYETGGVKLTEEFDKNKYKKKVEKLTMDNCSNDDDGGVKL</sequence>
<feature type="compositionally biased region" description="Low complexity" evidence="1">
    <location>
        <begin position="1"/>
        <end position="34"/>
    </location>
</feature>
<dbReference type="Proteomes" id="UP000266234">
    <property type="component" value="Unassembled WGS sequence"/>
</dbReference>
<organism evidence="2 3">
    <name type="scientific">Fusarium longipes</name>
    <dbReference type="NCBI Taxonomy" id="694270"/>
    <lineage>
        <taxon>Eukaryota</taxon>
        <taxon>Fungi</taxon>
        <taxon>Dikarya</taxon>
        <taxon>Ascomycota</taxon>
        <taxon>Pezizomycotina</taxon>
        <taxon>Sordariomycetes</taxon>
        <taxon>Hypocreomycetidae</taxon>
        <taxon>Hypocreales</taxon>
        <taxon>Nectriaceae</taxon>
        <taxon>Fusarium</taxon>
    </lineage>
</organism>
<reference evidence="2 3" key="1">
    <citation type="journal article" date="2018" name="PLoS Pathog.">
        <title>Evolution of structural diversity of trichothecenes, a family of toxins produced by plant pathogenic and entomopathogenic fungi.</title>
        <authorList>
            <person name="Proctor R.H."/>
            <person name="McCormick S.P."/>
            <person name="Kim H.S."/>
            <person name="Cardoza R.E."/>
            <person name="Stanley A.M."/>
            <person name="Lindo L."/>
            <person name="Kelly A."/>
            <person name="Brown D.W."/>
            <person name="Lee T."/>
            <person name="Vaughan M.M."/>
            <person name="Alexander N.J."/>
            <person name="Busman M."/>
            <person name="Gutierrez S."/>
        </authorList>
    </citation>
    <scope>NUCLEOTIDE SEQUENCE [LARGE SCALE GENOMIC DNA]</scope>
    <source>
        <strain evidence="2 3">NRRL 20695</strain>
    </source>
</reference>
<feature type="region of interest" description="Disordered" evidence="1">
    <location>
        <begin position="1"/>
        <end position="46"/>
    </location>
</feature>
<name>A0A395SRP7_9HYPO</name>
<protein>
    <submittedName>
        <fullName evidence="2">Uncharacterized protein</fullName>
    </submittedName>
</protein>
<keyword evidence="3" id="KW-1185">Reference proteome</keyword>